<name>A0ABQ5J5M2_9ASTR</name>
<proteinExistence type="predicted"/>
<evidence type="ECO:0000313" key="3">
    <source>
        <dbReference type="Proteomes" id="UP001151760"/>
    </source>
</evidence>
<reference evidence="2" key="2">
    <citation type="submission" date="2022-01" db="EMBL/GenBank/DDBJ databases">
        <authorList>
            <person name="Yamashiro T."/>
            <person name="Shiraishi A."/>
            <person name="Satake H."/>
            <person name="Nakayama K."/>
        </authorList>
    </citation>
    <scope>NUCLEOTIDE SEQUENCE</scope>
</reference>
<feature type="coiled-coil region" evidence="1">
    <location>
        <begin position="119"/>
        <end position="146"/>
    </location>
</feature>
<keyword evidence="1" id="KW-0175">Coiled coil</keyword>
<dbReference type="EMBL" id="BQNB010021566">
    <property type="protein sequence ID" value="GJU07714.1"/>
    <property type="molecule type" value="Genomic_DNA"/>
</dbReference>
<sequence>MANLSSVDLVYDEASSSYDLDILYEVHDHAHYQDVVCEHHEVHELHVDVQPNYVVDSHADYTSDANMIPYDQYVKDNAMPVIESNVSSIPNYAYMMILNYIYEPSVQYATVVTQNNVVDKSLTAELATYKEQVELYERRAKFELTEREQKIDEQLRIVIIDRNIKEENLKKGLHSLKLQLTSTINHNKSMVEEVTSLKKDFKQKENKYLEEILDMKALKEKVKDKLYKQDQSLQTVHMLCIPKPYYDEQNKVAIGYTSPLCLTRVKQVQLALYNGHEIIKTNHVPAIVHNSEDTLKIAKITRKKINDKMKDLECVTKKVKIAPHDYSKENYLATFTP</sequence>
<reference evidence="2" key="1">
    <citation type="journal article" date="2022" name="Int. J. Mol. Sci.">
        <title>Draft Genome of Tanacetum Coccineum: Genomic Comparison of Closely Related Tanacetum-Family Plants.</title>
        <authorList>
            <person name="Yamashiro T."/>
            <person name="Shiraishi A."/>
            <person name="Nakayama K."/>
            <person name="Satake H."/>
        </authorList>
    </citation>
    <scope>NUCLEOTIDE SEQUENCE</scope>
</reference>
<protein>
    <submittedName>
        <fullName evidence="2">Uncharacterized protein</fullName>
    </submittedName>
</protein>
<evidence type="ECO:0000256" key="1">
    <source>
        <dbReference type="SAM" id="Coils"/>
    </source>
</evidence>
<organism evidence="2 3">
    <name type="scientific">Tanacetum coccineum</name>
    <dbReference type="NCBI Taxonomy" id="301880"/>
    <lineage>
        <taxon>Eukaryota</taxon>
        <taxon>Viridiplantae</taxon>
        <taxon>Streptophyta</taxon>
        <taxon>Embryophyta</taxon>
        <taxon>Tracheophyta</taxon>
        <taxon>Spermatophyta</taxon>
        <taxon>Magnoliopsida</taxon>
        <taxon>eudicotyledons</taxon>
        <taxon>Gunneridae</taxon>
        <taxon>Pentapetalae</taxon>
        <taxon>asterids</taxon>
        <taxon>campanulids</taxon>
        <taxon>Asterales</taxon>
        <taxon>Asteraceae</taxon>
        <taxon>Asteroideae</taxon>
        <taxon>Anthemideae</taxon>
        <taxon>Anthemidinae</taxon>
        <taxon>Tanacetum</taxon>
    </lineage>
</organism>
<evidence type="ECO:0000313" key="2">
    <source>
        <dbReference type="EMBL" id="GJU07714.1"/>
    </source>
</evidence>
<gene>
    <name evidence="2" type="ORF">Tco_1124144</name>
</gene>
<comment type="caution">
    <text evidence="2">The sequence shown here is derived from an EMBL/GenBank/DDBJ whole genome shotgun (WGS) entry which is preliminary data.</text>
</comment>
<keyword evidence="3" id="KW-1185">Reference proteome</keyword>
<accession>A0ABQ5J5M2</accession>
<dbReference type="Proteomes" id="UP001151760">
    <property type="component" value="Unassembled WGS sequence"/>
</dbReference>